<dbReference type="Pfam" id="PF01909">
    <property type="entry name" value="NTP_transf_2"/>
    <property type="match status" value="1"/>
</dbReference>
<evidence type="ECO:0000259" key="1">
    <source>
        <dbReference type="Pfam" id="PF01909"/>
    </source>
</evidence>
<dbReference type="Pfam" id="PF13412">
    <property type="entry name" value="HTH_24"/>
    <property type="match status" value="1"/>
</dbReference>
<evidence type="ECO:0000313" key="2">
    <source>
        <dbReference type="EMBL" id="KKU58104.1"/>
    </source>
</evidence>
<dbReference type="CDD" id="cd00090">
    <property type="entry name" value="HTH_ARSR"/>
    <property type="match status" value="1"/>
</dbReference>
<dbReference type="CDD" id="cd05403">
    <property type="entry name" value="NT_KNTase_like"/>
    <property type="match status" value="1"/>
</dbReference>
<dbReference type="InterPro" id="IPR002934">
    <property type="entry name" value="Polymerase_NTP_transf_dom"/>
</dbReference>
<sequence>MKNSKDKILAYIQTNRSAKPVDLARHLGLSRVRIHTRLKELMAQGVLTKSGQSPQVHYSIAKPAKDDSLNSVVNRIVAGYHPEKVILFGSRARGHAHPDSDIDLLIIKDTPDDYWTRVKKVITLHNSFTPLDFWVVTPTELDQAVKERRIFLTQEILGKGRVVYDKHPTV</sequence>
<dbReference type="InterPro" id="IPR043519">
    <property type="entry name" value="NT_sf"/>
</dbReference>
<accession>A0A0G1RLD3</accession>
<dbReference type="Gene3D" id="1.10.10.10">
    <property type="entry name" value="Winged helix-like DNA-binding domain superfamily/Winged helix DNA-binding domain"/>
    <property type="match status" value="1"/>
</dbReference>
<dbReference type="InterPro" id="IPR052548">
    <property type="entry name" value="Type_VII_TA_antitoxin"/>
</dbReference>
<dbReference type="GO" id="GO:0016779">
    <property type="term" value="F:nucleotidyltransferase activity"/>
    <property type="evidence" value="ECO:0007669"/>
    <property type="project" value="InterPro"/>
</dbReference>
<dbReference type="AlphaFoldDB" id="A0A0G1RLD3"/>
<evidence type="ECO:0000313" key="3">
    <source>
        <dbReference type="Proteomes" id="UP000034307"/>
    </source>
</evidence>
<comment type="caution">
    <text evidence="2">The sequence shown here is derived from an EMBL/GenBank/DDBJ whole genome shotgun (WGS) entry which is preliminary data.</text>
</comment>
<dbReference type="InterPro" id="IPR011991">
    <property type="entry name" value="ArsR-like_HTH"/>
</dbReference>
<dbReference type="PANTHER" id="PTHR33933:SF1">
    <property type="entry name" value="PROTEIN ADENYLYLTRANSFERASE MNTA-RELATED"/>
    <property type="match status" value="1"/>
</dbReference>
<dbReference type="Gene3D" id="3.30.460.10">
    <property type="entry name" value="Beta Polymerase, domain 2"/>
    <property type="match status" value="1"/>
</dbReference>
<dbReference type="SUPFAM" id="SSF46785">
    <property type="entry name" value="Winged helix' DNA-binding domain"/>
    <property type="match status" value="1"/>
</dbReference>
<dbReference type="STRING" id="1618358.UX80_C0006G0074"/>
<reference evidence="2 3" key="1">
    <citation type="journal article" date="2015" name="Nature">
        <title>rRNA introns, odd ribosomes, and small enigmatic genomes across a large radiation of phyla.</title>
        <authorList>
            <person name="Brown C.T."/>
            <person name="Hug L.A."/>
            <person name="Thomas B.C."/>
            <person name="Sharon I."/>
            <person name="Castelle C.J."/>
            <person name="Singh A."/>
            <person name="Wilkins M.J."/>
            <person name="Williams K.H."/>
            <person name="Banfield J.F."/>
        </authorList>
    </citation>
    <scope>NUCLEOTIDE SEQUENCE [LARGE SCALE GENOMIC DNA]</scope>
</reference>
<gene>
    <name evidence="2" type="ORF">UX80_C0006G0074</name>
</gene>
<dbReference type="InterPro" id="IPR036390">
    <property type="entry name" value="WH_DNA-bd_sf"/>
</dbReference>
<dbReference type="PANTHER" id="PTHR33933">
    <property type="entry name" value="NUCLEOTIDYLTRANSFERASE"/>
    <property type="match status" value="1"/>
</dbReference>
<name>A0A0G1RLD3_9BACT</name>
<proteinExistence type="predicted"/>
<dbReference type="SUPFAM" id="SSF81301">
    <property type="entry name" value="Nucleotidyltransferase"/>
    <property type="match status" value="1"/>
</dbReference>
<dbReference type="EMBL" id="LCNO01000006">
    <property type="protein sequence ID" value="KKU58104.1"/>
    <property type="molecule type" value="Genomic_DNA"/>
</dbReference>
<dbReference type="InterPro" id="IPR036388">
    <property type="entry name" value="WH-like_DNA-bd_sf"/>
</dbReference>
<feature type="domain" description="Polymerase nucleotidyl transferase" evidence="1">
    <location>
        <begin position="82"/>
        <end position="147"/>
    </location>
</feature>
<protein>
    <submittedName>
        <fullName evidence="2">Polymerase, beta domain protein region protein</fullName>
    </submittedName>
</protein>
<organism evidence="2 3">
    <name type="scientific">Candidatus Amesbacteria bacterium GW2011_GWA2_47_11b</name>
    <dbReference type="NCBI Taxonomy" id="1618358"/>
    <lineage>
        <taxon>Bacteria</taxon>
        <taxon>Candidatus Amesiibacteriota</taxon>
    </lineage>
</organism>
<dbReference type="Proteomes" id="UP000034307">
    <property type="component" value="Unassembled WGS sequence"/>
</dbReference>